<protein>
    <recommendedName>
        <fullName evidence="1">Integrator complex subunit 3 N-terminal domain-containing protein</fullName>
    </recommendedName>
</protein>
<dbReference type="OrthoDB" id="2021145at2759"/>
<evidence type="ECO:0000313" key="2">
    <source>
        <dbReference type="EMBL" id="KAI0507788.1"/>
    </source>
</evidence>
<dbReference type="InterPro" id="IPR045334">
    <property type="entry name" value="INTS3"/>
</dbReference>
<sequence>MSTSKLLRICSLDAENPIDSSLREAFSSLHDRLKPPFPLTIPSPSEYSQLNLALAYGILTEPHLAKTHLTHLHAIVIDGYNNFTTILINLSNESYPKLLQIPKSQLLWMSSKLVQVAAVKVETLIISLLRQIKVGDFSEPNLWLCSELITILANNWDWLLEEPLIMKSSLFVFLRLLADHYRLVGRPELDKLKRMEIEFCIRVLREHFDICLHIGRDLIRLLQDLVFVPEFKDVWMDFLSDPGKFGVPVFMDISQLYRTRTPSHYFSLTITPEMETQLRFLLNHVKWGSQKRYQAWFAKKHFCTPGSETVIVDIVRFICCAHHPPNEIIQSNVISRWAIIGWLLKCCKKNYFLANVKLALLFDWLFFDDKVDNIMNIEPAMLLMVNSINQYIDITHTLLEFLFLLVDNYDLQRRELIFKGVSNSFSLLVRKGVVHSLESLTSCNQLSPVFREKLASMISSSDLATMKGSSEMCQRQVKIAPTTKCNVDSGKVSLANFELNDAGLQ</sequence>
<dbReference type="SMR" id="A0A8T3BAE2"/>
<accession>A0A8T3BAE2</accession>
<dbReference type="InterPro" id="IPR019333">
    <property type="entry name" value="INTS3_N"/>
</dbReference>
<dbReference type="PANTHER" id="PTHR13587:SF7">
    <property type="entry name" value="INTEGRATOR COMPLEX SUBUNIT 3"/>
    <property type="match status" value="1"/>
</dbReference>
<name>A0A8T3BAE2_DENNO</name>
<evidence type="ECO:0000259" key="1">
    <source>
        <dbReference type="Pfam" id="PF10189"/>
    </source>
</evidence>
<reference evidence="2" key="1">
    <citation type="journal article" date="2022" name="Front. Genet.">
        <title>Chromosome-Scale Assembly of the Dendrobium nobile Genome Provides Insights Into the Molecular Mechanism of the Biosynthesis of the Medicinal Active Ingredient of Dendrobium.</title>
        <authorList>
            <person name="Xu Q."/>
            <person name="Niu S.-C."/>
            <person name="Li K.-L."/>
            <person name="Zheng P.-J."/>
            <person name="Zhang X.-J."/>
            <person name="Jia Y."/>
            <person name="Liu Y."/>
            <person name="Niu Y.-X."/>
            <person name="Yu L.-H."/>
            <person name="Chen D.-F."/>
            <person name="Zhang G.-Q."/>
        </authorList>
    </citation>
    <scope>NUCLEOTIDE SEQUENCE</scope>
    <source>
        <tissue evidence="2">Leaf</tissue>
    </source>
</reference>
<dbReference type="PANTHER" id="PTHR13587">
    <property type="entry name" value="INTEGRATOR COMPLEX SUBUNIT 3"/>
    <property type="match status" value="1"/>
</dbReference>
<dbReference type="Pfam" id="PF10189">
    <property type="entry name" value="Ints3_N"/>
    <property type="match status" value="1"/>
</dbReference>
<organism evidence="2 3">
    <name type="scientific">Dendrobium nobile</name>
    <name type="common">Orchid</name>
    <dbReference type="NCBI Taxonomy" id="94219"/>
    <lineage>
        <taxon>Eukaryota</taxon>
        <taxon>Viridiplantae</taxon>
        <taxon>Streptophyta</taxon>
        <taxon>Embryophyta</taxon>
        <taxon>Tracheophyta</taxon>
        <taxon>Spermatophyta</taxon>
        <taxon>Magnoliopsida</taxon>
        <taxon>Liliopsida</taxon>
        <taxon>Asparagales</taxon>
        <taxon>Orchidaceae</taxon>
        <taxon>Epidendroideae</taxon>
        <taxon>Malaxideae</taxon>
        <taxon>Dendrobiinae</taxon>
        <taxon>Dendrobium</taxon>
    </lineage>
</organism>
<keyword evidence="3" id="KW-1185">Reference proteome</keyword>
<gene>
    <name evidence="2" type="ORF">KFK09_013916</name>
</gene>
<dbReference type="Proteomes" id="UP000829196">
    <property type="component" value="Unassembled WGS sequence"/>
</dbReference>
<evidence type="ECO:0000313" key="3">
    <source>
        <dbReference type="Proteomes" id="UP000829196"/>
    </source>
</evidence>
<dbReference type="AlphaFoldDB" id="A0A8T3BAE2"/>
<feature type="domain" description="Integrator complex subunit 3 N-terminal" evidence="1">
    <location>
        <begin position="46"/>
        <end position="455"/>
    </location>
</feature>
<dbReference type="EMBL" id="JAGYWB010000010">
    <property type="protein sequence ID" value="KAI0507788.1"/>
    <property type="molecule type" value="Genomic_DNA"/>
</dbReference>
<dbReference type="GO" id="GO:0005737">
    <property type="term" value="C:cytoplasm"/>
    <property type="evidence" value="ECO:0007669"/>
    <property type="project" value="TreeGrafter"/>
</dbReference>
<proteinExistence type="predicted"/>
<comment type="caution">
    <text evidence="2">The sequence shown here is derived from an EMBL/GenBank/DDBJ whole genome shotgun (WGS) entry which is preliminary data.</text>
</comment>